<sequence>MYKIVTISFLSILVLTKCETPCEDSMECIETELTAHVDSLENSEDDGGIISVMSIPRQGKSVTHDENIVERCIRFLTEHELRIRIPSSEARSLMSESRTRKLRRLILPILLLLKLKAAIIFPLLLSAVALVAFKGLGVGVAALAIAAATALKSLLEGHHVHSPVSYELVPQGVQQWSRSSLEGSLIGSPLSMGYHTIS</sequence>
<dbReference type="InterPro" id="IPR012464">
    <property type="entry name" value="DUF1676"/>
</dbReference>
<keyword evidence="1" id="KW-0472">Membrane</keyword>
<dbReference type="Pfam" id="PF07898">
    <property type="entry name" value="DUF1676"/>
    <property type="match status" value="1"/>
</dbReference>
<keyword evidence="4" id="KW-1185">Reference proteome</keyword>
<reference evidence="3" key="2">
    <citation type="submission" date="2022-10" db="EMBL/GenBank/DDBJ databases">
        <authorList>
            <consortium name="ENA_rothamsted_submissions"/>
            <consortium name="culmorum"/>
            <person name="King R."/>
        </authorList>
    </citation>
    <scope>NUCLEOTIDE SEQUENCE</scope>
</reference>
<dbReference type="GO" id="GO:0016020">
    <property type="term" value="C:membrane"/>
    <property type="evidence" value="ECO:0007669"/>
    <property type="project" value="TreeGrafter"/>
</dbReference>
<evidence type="ECO:0000313" key="4">
    <source>
        <dbReference type="Proteomes" id="UP001153737"/>
    </source>
</evidence>
<proteinExistence type="predicted"/>
<feature type="transmembrane region" description="Helical" evidence="1">
    <location>
        <begin position="105"/>
        <end position="125"/>
    </location>
</feature>
<dbReference type="OrthoDB" id="7679868at2759"/>
<name>A0A9P0DQU5_PHACE</name>
<keyword evidence="1" id="KW-1133">Transmembrane helix</keyword>
<dbReference type="EMBL" id="OU896721">
    <property type="protein sequence ID" value="CAH1154264.1"/>
    <property type="molecule type" value="Genomic_DNA"/>
</dbReference>
<reference evidence="3" key="1">
    <citation type="submission" date="2022-01" db="EMBL/GenBank/DDBJ databases">
        <authorList>
            <person name="King R."/>
        </authorList>
    </citation>
    <scope>NUCLEOTIDE SEQUENCE</scope>
</reference>
<gene>
    <name evidence="3" type="ORF">PHAECO_LOCUS4745</name>
</gene>
<feature type="chain" id="PRO_5040254723" evidence="2">
    <location>
        <begin position="19"/>
        <end position="198"/>
    </location>
</feature>
<evidence type="ECO:0000256" key="2">
    <source>
        <dbReference type="SAM" id="SignalP"/>
    </source>
</evidence>
<evidence type="ECO:0000256" key="1">
    <source>
        <dbReference type="SAM" id="Phobius"/>
    </source>
</evidence>
<dbReference type="Proteomes" id="UP001153737">
    <property type="component" value="Chromosome 15"/>
</dbReference>
<feature type="transmembrane region" description="Helical" evidence="1">
    <location>
        <begin position="131"/>
        <end position="151"/>
    </location>
</feature>
<protein>
    <submittedName>
        <fullName evidence="3">Uncharacterized protein</fullName>
    </submittedName>
</protein>
<feature type="signal peptide" evidence="2">
    <location>
        <begin position="1"/>
        <end position="18"/>
    </location>
</feature>
<organism evidence="3 4">
    <name type="scientific">Phaedon cochleariae</name>
    <name type="common">Mustard beetle</name>
    <dbReference type="NCBI Taxonomy" id="80249"/>
    <lineage>
        <taxon>Eukaryota</taxon>
        <taxon>Metazoa</taxon>
        <taxon>Ecdysozoa</taxon>
        <taxon>Arthropoda</taxon>
        <taxon>Hexapoda</taxon>
        <taxon>Insecta</taxon>
        <taxon>Pterygota</taxon>
        <taxon>Neoptera</taxon>
        <taxon>Endopterygota</taxon>
        <taxon>Coleoptera</taxon>
        <taxon>Polyphaga</taxon>
        <taxon>Cucujiformia</taxon>
        <taxon>Chrysomeloidea</taxon>
        <taxon>Chrysomelidae</taxon>
        <taxon>Chrysomelinae</taxon>
        <taxon>Chrysomelini</taxon>
        <taxon>Phaedon</taxon>
    </lineage>
</organism>
<dbReference type="PANTHER" id="PTHR21879:SF22">
    <property type="entry name" value="FI03362P-RELATED"/>
    <property type="match status" value="1"/>
</dbReference>
<accession>A0A9P0DQU5</accession>
<dbReference type="AlphaFoldDB" id="A0A9P0DQU5"/>
<keyword evidence="1" id="KW-0812">Transmembrane</keyword>
<keyword evidence="2" id="KW-0732">Signal</keyword>
<dbReference type="PANTHER" id="PTHR21879">
    <property type="entry name" value="FI03362P-RELATED-RELATED"/>
    <property type="match status" value="1"/>
</dbReference>
<evidence type="ECO:0000313" key="3">
    <source>
        <dbReference type="EMBL" id="CAH1154264.1"/>
    </source>
</evidence>